<reference evidence="1 2" key="1">
    <citation type="submission" date="2018-10" db="EMBL/GenBank/DDBJ databases">
        <title>A high-quality apple genome assembly.</title>
        <authorList>
            <person name="Hu J."/>
        </authorList>
    </citation>
    <scope>NUCLEOTIDE SEQUENCE [LARGE SCALE GENOMIC DNA]</scope>
    <source>
        <strain evidence="2">cv. HFTH1</strain>
        <tissue evidence="1">Young leaf</tissue>
    </source>
</reference>
<accession>A0A498JUT9</accession>
<proteinExistence type="predicted"/>
<dbReference type="AlphaFoldDB" id="A0A498JUT9"/>
<sequence length="69" mass="8028">MNCFKGVFILLGRFPADHQNLDENVRITAVDMAELIFKKKLTRYLSHTHARAHTHTHTFVSPLCHFFTC</sequence>
<comment type="caution">
    <text evidence="1">The sequence shown here is derived from an EMBL/GenBank/DDBJ whole genome shotgun (WGS) entry which is preliminary data.</text>
</comment>
<keyword evidence="2" id="KW-1185">Reference proteome</keyword>
<gene>
    <name evidence="1" type="ORF">DVH24_010018</name>
</gene>
<protein>
    <submittedName>
        <fullName evidence="1">Uncharacterized protein</fullName>
    </submittedName>
</protein>
<dbReference type="EMBL" id="RDQH01000331">
    <property type="protein sequence ID" value="RXH97693.1"/>
    <property type="molecule type" value="Genomic_DNA"/>
</dbReference>
<organism evidence="1 2">
    <name type="scientific">Malus domestica</name>
    <name type="common">Apple</name>
    <name type="synonym">Pyrus malus</name>
    <dbReference type="NCBI Taxonomy" id="3750"/>
    <lineage>
        <taxon>Eukaryota</taxon>
        <taxon>Viridiplantae</taxon>
        <taxon>Streptophyta</taxon>
        <taxon>Embryophyta</taxon>
        <taxon>Tracheophyta</taxon>
        <taxon>Spermatophyta</taxon>
        <taxon>Magnoliopsida</taxon>
        <taxon>eudicotyledons</taxon>
        <taxon>Gunneridae</taxon>
        <taxon>Pentapetalae</taxon>
        <taxon>rosids</taxon>
        <taxon>fabids</taxon>
        <taxon>Rosales</taxon>
        <taxon>Rosaceae</taxon>
        <taxon>Amygdaloideae</taxon>
        <taxon>Maleae</taxon>
        <taxon>Malus</taxon>
    </lineage>
</organism>
<name>A0A498JUT9_MALDO</name>
<dbReference type="Proteomes" id="UP000290289">
    <property type="component" value="Chromosome 5"/>
</dbReference>
<evidence type="ECO:0000313" key="2">
    <source>
        <dbReference type="Proteomes" id="UP000290289"/>
    </source>
</evidence>
<evidence type="ECO:0000313" key="1">
    <source>
        <dbReference type="EMBL" id="RXH97693.1"/>
    </source>
</evidence>